<organism evidence="6 7">
    <name type="scientific">Plasmodiophora brassicae</name>
    <name type="common">Clubroot disease agent</name>
    <dbReference type="NCBI Taxonomy" id="37360"/>
    <lineage>
        <taxon>Eukaryota</taxon>
        <taxon>Sar</taxon>
        <taxon>Rhizaria</taxon>
        <taxon>Endomyxa</taxon>
        <taxon>Phytomyxea</taxon>
        <taxon>Plasmodiophorida</taxon>
        <taxon>Plasmodiophoridae</taxon>
        <taxon>Plasmodiophora</taxon>
    </lineage>
</organism>
<dbReference type="OMA" id="GRTNMLH"/>
<dbReference type="CDD" id="cd06251">
    <property type="entry name" value="M14_ASTE_ASPA-like"/>
    <property type="match status" value="1"/>
</dbReference>
<dbReference type="AlphaFoldDB" id="A0A0G4IPV6"/>
<sequence length="404" mass="42685">LVTHSCHWGPAGGALARKSARALPSAHFASSSHQGRAMRPMTCRPLAILGALTLVSTVAATACHDATSPDGADNARVVGSLNLDELPGGCVHRLKLETVTNAAGDNNHIPVIVAKGTQDGPVLALIAAVHGNELNGVPLIFRVLQTLNVETLRGTVVTVPVANMEGYNRHQRGFLDGRDLNRLFPGKTGGDSSKSYARVVFEKIVSKADVAIDLHTASVGNANSLYVRVDMTNDACRSLAELQTAQIIVHSTPATGSLRAAATAKGIPTVVVEIGDPSRINSQMVGEAVDGIWNVLTAFRMIGDKAAVVRHRKGVTVCKRSFWIFSDKGGFLTVRPQVNTWVSKGEVVAELRDLYGSLVKTFIADDDAIVVGRSMDPVCAAGCRVIHLGTTRGEFLQGANDGHA</sequence>
<evidence type="ECO:0000313" key="6">
    <source>
        <dbReference type="EMBL" id="CEO97237.1"/>
    </source>
</evidence>
<dbReference type="Proteomes" id="UP000039324">
    <property type="component" value="Unassembled WGS sequence"/>
</dbReference>
<dbReference type="Gene3D" id="3.40.630.10">
    <property type="entry name" value="Zn peptidases"/>
    <property type="match status" value="1"/>
</dbReference>
<dbReference type="OrthoDB" id="5588846at2759"/>
<keyword evidence="4" id="KW-0862">Zinc</keyword>
<evidence type="ECO:0000256" key="2">
    <source>
        <dbReference type="ARBA" id="ARBA00022723"/>
    </source>
</evidence>
<gene>
    <name evidence="6" type="ORF">PBRA_000582</name>
</gene>
<evidence type="ECO:0000259" key="5">
    <source>
        <dbReference type="Pfam" id="PF24827"/>
    </source>
</evidence>
<dbReference type="PANTHER" id="PTHR37326">
    <property type="entry name" value="BLL3975 PROTEIN"/>
    <property type="match status" value="1"/>
</dbReference>
<dbReference type="SUPFAM" id="SSF53187">
    <property type="entry name" value="Zn-dependent exopeptidases"/>
    <property type="match status" value="1"/>
</dbReference>
<dbReference type="PANTHER" id="PTHR37326:SF1">
    <property type="entry name" value="BLL3975 PROTEIN"/>
    <property type="match status" value="1"/>
</dbReference>
<dbReference type="InterPro" id="IPR055438">
    <property type="entry name" value="AstE_AspA_cat"/>
</dbReference>
<dbReference type="GO" id="GO:0046872">
    <property type="term" value="F:metal ion binding"/>
    <property type="evidence" value="ECO:0007669"/>
    <property type="project" value="UniProtKB-KW"/>
</dbReference>
<dbReference type="InterPro" id="IPR053138">
    <property type="entry name" value="N-alpha-Ac-DABA_deacetylase"/>
</dbReference>
<feature type="non-terminal residue" evidence="6">
    <location>
        <position position="1"/>
    </location>
</feature>
<keyword evidence="7" id="KW-1185">Reference proteome</keyword>
<evidence type="ECO:0000256" key="3">
    <source>
        <dbReference type="ARBA" id="ARBA00022801"/>
    </source>
</evidence>
<keyword evidence="3" id="KW-0378">Hydrolase</keyword>
<name>A0A0G4IPV6_PLABS</name>
<proteinExistence type="predicted"/>
<dbReference type="EMBL" id="CDSF01000079">
    <property type="protein sequence ID" value="CEO97237.1"/>
    <property type="molecule type" value="Genomic_DNA"/>
</dbReference>
<reference evidence="6 7" key="1">
    <citation type="submission" date="2015-02" db="EMBL/GenBank/DDBJ databases">
        <authorList>
            <person name="Chooi Y.-H."/>
        </authorList>
    </citation>
    <scope>NUCLEOTIDE SEQUENCE [LARGE SCALE GENOMIC DNA]</scope>
    <source>
        <strain evidence="6">E3</strain>
    </source>
</reference>
<dbReference type="GO" id="GO:0016788">
    <property type="term" value="F:hydrolase activity, acting on ester bonds"/>
    <property type="evidence" value="ECO:0007669"/>
    <property type="project" value="InterPro"/>
</dbReference>
<evidence type="ECO:0000313" key="7">
    <source>
        <dbReference type="Proteomes" id="UP000039324"/>
    </source>
</evidence>
<protein>
    <recommendedName>
        <fullName evidence="5">Succinylglutamate desuccinylase/Aspartoacylase catalytic domain-containing protein</fullName>
    </recommendedName>
</protein>
<evidence type="ECO:0000256" key="4">
    <source>
        <dbReference type="ARBA" id="ARBA00022833"/>
    </source>
</evidence>
<dbReference type="Pfam" id="PF24827">
    <property type="entry name" value="AstE_AspA_cat"/>
    <property type="match status" value="1"/>
</dbReference>
<feature type="domain" description="Succinylglutamate desuccinylase/Aspartoacylase catalytic" evidence="5">
    <location>
        <begin position="120"/>
        <end position="296"/>
    </location>
</feature>
<keyword evidence="2" id="KW-0479">Metal-binding</keyword>
<accession>A0A0G4IPV6</accession>
<evidence type="ECO:0000256" key="1">
    <source>
        <dbReference type="ARBA" id="ARBA00001947"/>
    </source>
</evidence>
<comment type="cofactor">
    <cofactor evidence="1">
        <name>Zn(2+)</name>
        <dbReference type="ChEBI" id="CHEBI:29105"/>
    </cofactor>
</comment>